<dbReference type="InterPro" id="IPR003323">
    <property type="entry name" value="OTU_dom"/>
</dbReference>
<dbReference type="PANTHER" id="PTHR16081:SF0">
    <property type="entry name" value="VERTNIN"/>
    <property type="match status" value="1"/>
</dbReference>
<evidence type="ECO:0000256" key="1">
    <source>
        <dbReference type="ARBA" id="ARBA00007290"/>
    </source>
</evidence>
<dbReference type="Proteomes" id="UP000234323">
    <property type="component" value="Unassembled WGS sequence"/>
</dbReference>
<gene>
    <name evidence="4" type="ORF">RhiirA4_500224</name>
</gene>
<comment type="caution">
    <text evidence="4">The sequence shown here is derived from an EMBL/GenBank/DDBJ whole genome shotgun (WGS) entry which is preliminary data.</text>
</comment>
<protein>
    <recommendedName>
        <fullName evidence="2">Vertnin</fullName>
    </recommendedName>
</protein>
<comment type="similarity">
    <text evidence="1">Belongs to the vertnin family.</text>
</comment>
<proteinExistence type="inferred from homology"/>
<evidence type="ECO:0000256" key="2">
    <source>
        <dbReference type="ARBA" id="ARBA00020188"/>
    </source>
</evidence>
<keyword evidence="5" id="KW-1185">Reference proteome</keyword>
<name>A0A2I1H551_9GLOM</name>
<dbReference type="VEuPathDB" id="FungiDB:FUN_018634"/>
<dbReference type="PROSITE" id="PS50802">
    <property type="entry name" value="OTU"/>
    <property type="match status" value="1"/>
</dbReference>
<organism evidence="4 5">
    <name type="scientific">Rhizophagus irregularis</name>
    <dbReference type="NCBI Taxonomy" id="588596"/>
    <lineage>
        <taxon>Eukaryota</taxon>
        <taxon>Fungi</taxon>
        <taxon>Fungi incertae sedis</taxon>
        <taxon>Mucoromycota</taxon>
        <taxon>Glomeromycotina</taxon>
        <taxon>Glomeromycetes</taxon>
        <taxon>Glomerales</taxon>
        <taxon>Glomeraceae</taxon>
        <taxon>Rhizophagus</taxon>
    </lineage>
</organism>
<dbReference type="EMBL" id="LLXI01001502">
    <property type="protein sequence ID" value="PKY53981.1"/>
    <property type="molecule type" value="Genomic_DNA"/>
</dbReference>
<evidence type="ECO:0000313" key="4">
    <source>
        <dbReference type="EMBL" id="PKY53981.1"/>
    </source>
</evidence>
<dbReference type="VEuPathDB" id="FungiDB:RhiirA1_466434"/>
<reference evidence="4 5" key="1">
    <citation type="submission" date="2015-10" db="EMBL/GenBank/DDBJ databases">
        <title>Genome analyses suggest a sexual origin of heterokaryosis in a supposedly ancient asexual fungus.</title>
        <authorList>
            <person name="Ropars J."/>
            <person name="Sedzielewska K."/>
            <person name="Noel J."/>
            <person name="Charron P."/>
            <person name="Farinelli L."/>
            <person name="Marton T."/>
            <person name="Kruger M."/>
            <person name="Pelin A."/>
            <person name="Brachmann A."/>
            <person name="Corradi N."/>
        </authorList>
    </citation>
    <scope>NUCLEOTIDE SEQUENCE [LARGE SCALE GENOMIC DNA]</scope>
    <source>
        <strain evidence="4 5">A4</strain>
    </source>
</reference>
<dbReference type="AlphaFoldDB" id="A0A2I1H551"/>
<dbReference type="InterPro" id="IPR047273">
    <property type="entry name" value="VRTN_OTU_dom"/>
</dbReference>
<evidence type="ECO:0000259" key="3">
    <source>
        <dbReference type="PROSITE" id="PS50802"/>
    </source>
</evidence>
<accession>A0A2I1H551</accession>
<dbReference type="PANTHER" id="PTHR16081">
    <property type="entry name" value="VERTNIN"/>
    <property type="match status" value="1"/>
</dbReference>
<dbReference type="VEuPathDB" id="FungiDB:RhiirFUN_026839"/>
<feature type="domain" description="OTU" evidence="3">
    <location>
        <begin position="72"/>
        <end position="241"/>
    </location>
</feature>
<dbReference type="GO" id="GO:0000785">
    <property type="term" value="C:chromatin"/>
    <property type="evidence" value="ECO:0007669"/>
    <property type="project" value="TreeGrafter"/>
</dbReference>
<sequence length="1111" mass="130487">MNSSTAADILYSIFDFLSKDNIMLSEVINYGVQFDTTSILPNINNNFINEKWNEDDQDHEAMKLLPERYEDYICIKLSPDGNCFFNSASLIVFGNENFNLQLRLATIIELMTHALFYLQQSIFEQDIIYRNEVFDNENIIINDCGFKKESEYISELKLMCKPHSWNSMMAFFGLASVLYRPVESLFPETNSKYMNQIYNRIILPRENKDNLPQCIIMWSSYSAEQFKISYQANHFVPVFKKIFPPLQNNFIDFTAFSDDKLSYIQDYLSIYTEDCNKPIIVDYNITKLVINDDQNYNIDIVKDQEEYKKLVIEDQNYNVDIVKDQEYKKPVIEDQNYNIDIVKDRDEYEDHFNDKERDQNSALLGLLMGIDDAFVPNVKNIDEVNYFWRPWQTSNYYLVELLKERSEFPPQISISIQKTYESNKILTKYCYCGGCEKNEKTTFKIIIDKLDLINSRELVTINITFSINKKQCKHLDGKTYGQCRGLARQTLINSNYKSPRDMRKKIMSTVKGEVRYTGNRQHVPSAYSARTINSTKNYANKQLGYNLCERLHAAILNINKKEKSEYLEKNGSGSATKRQIWGFIQEPIQTQPLSIVIFNEAAIVYYHYYVHENPGIFLDYTGQLVKPVPYFLTKGGSTDVHKRILNAFFTIPSLGKGSDAPPVDVFELITNDLSSNNLRHYLNIYRQKELQLFNVNSVPYLINTDCARNILVAVLKEYNNETPDQYFKRIIGNIVANQEFDNSKVLVAWCFGHAIRAIRYHIRSKKFIIEIGNNREILAKFAMRVWNSVRVKENIQDVENEIDKWEWLMLQKKLNLINEKVILVRKNRFNNFNNDNLYDLPELNFESNQNLEDENEDLIYISNLLQCNELNAWTYTMEDGNFLLKILQNHHSNYELLILQLDIKIEVQLDTTGKSIINPFYSVNLKNYLEKVWWKTIVLWSNLVPAIKNRTRRTTATVEVENNIVKNLDIGKKNLPIDEYIGIRTQTLKSTQNLIAEKLMRRSSNHKSQDQDKLNEQWKPKRTRVFTSKESKILEEFKIILDYRKTLDVPSQYRIAREIREISLDDIGFNQSMVSRMYNNIDIPKCDKTLTAIKNWINKELERKGKHENLD</sequence>
<dbReference type="GO" id="GO:0006357">
    <property type="term" value="P:regulation of transcription by RNA polymerase II"/>
    <property type="evidence" value="ECO:0007669"/>
    <property type="project" value="TreeGrafter"/>
</dbReference>
<evidence type="ECO:0000313" key="5">
    <source>
        <dbReference type="Proteomes" id="UP000234323"/>
    </source>
</evidence>
<dbReference type="InterPro" id="IPR038822">
    <property type="entry name" value="Vertnin-like"/>
</dbReference>
<dbReference type="CDD" id="cd22791">
    <property type="entry name" value="OTU_VRTN"/>
    <property type="match status" value="1"/>
</dbReference>